<name>A0ABU5U2G9_9CYAN</name>
<gene>
    <name evidence="1" type="ORF">VB854_20825</name>
</gene>
<accession>A0ABU5U2G9</accession>
<evidence type="ECO:0000313" key="2">
    <source>
        <dbReference type="Proteomes" id="UP001301728"/>
    </source>
</evidence>
<reference evidence="1 2" key="1">
    <citation type="submission" date="2023-12" db="EMBL/GenBank/DDBJ databases">
        <title>Baltic Sea Cyanobacteria.</title>
        <authorList>
            <person name="Delbaje E."/>
            <person name="Fewer D.P."/>
            <person name="Shishido T.K."/>
        </authorList>
    </citation>
    <scope>NUCLEOTIDE SEQUENCE [LARGE SCALE GENOMIC DNA]</scope>
    <source>
        <strain evidence="1 2">CCNP 1315</strain>
    </source>
</reference>
<dbReference type="EMBL" id="JAYGHT010000132">
    <property type="protein sequence ID" value="MEA5521386.1"/>
    <property type="molecule type" value="Genomic_DNA"/>
</dbReference>
<protein>
    <submittedName>
        <fullName evidence="1">Uncharacterized protein</fullName>
    </submittedName>
</protein>
<dbReference type="RefSeq" id="WP_323275436.1">
    <property type="nucleotide sequence ID" value="NZ_JAYGHT010000132.1"/>
</dbReference>
<proteinExistence type="predicted"/>
<dbReference type="Proteomes" id="UP001301728">
    <property type="component" value="Unassembled WGS sequence"/>
</dbReference>
<keyword evidence="2" id="KW-1185">Reference proteome</keyword>
<sequence>MFEFELNQELKDIVTEYDAKILSHDLGRTVKPEEIVEFIREENLFLWVLYGLKFVVMTSEQYQQYCEDIAENEAELAQI</sequence>
<organism evidence="1 2">
    <name type="scientific">Limnoraphis robusta CCNP1315</name>
    <dbReference type="NCBI Taxonomy" id="3110306"/>
    <lineage>
        <taxon>Bacteria</taxon>
        <taxon>Bacillati</taxon>
        <taxon>Cyanobacteriota</taxon>
        <taxon>Cyanophyceae</taxon>
        <taxon>Oscillatoriophycideae</taxon>
        <taxon>Oscillatoriales</taxon>
        <taxon>Sirenicapillariaceae</taxon>
        <taxon>Limnoraphis</taxon>
    </lineage>
</organism>
<evidence type="ECO:0000313" key="1">
    <source>
        <dbReference type="EMBL" id="MEA5521386.1"/>
    </source>
</evidence>
<comment type="caution">
    <text evidence="1">The sequence shown here is derived from an EMBL/GenBank/DDBJ whole genome shotgun (WGS) entry which is preliminary data.</text>
</comment>